<organism evidence="2 3">
    <name type="scientific">Novipirellula rosea</name>
    <dbReference type="NCBI Taxonomy" id="1031540"/>
    <lineage>
        <taxon>Bacteria</taxon>
        <taxon>Pseudomonadati</taxon>
        <taxon>Planctomycetota</taxon>
        <taxon>Planctomycetia</taxon>
        <taxon>Pirellulales</taxon>
        <taxon>Pirellulaceae</taxon>
        <taxon>Novipirellula</taxon>
    </lineage>
</organism>
<name>A0ABP8N7C1_9BACT</name>
<dbReference type="RefSeq" id="WP_339937978.1">
    <property type="nucleotide sequence ID" value="NZ_BAABGA010000054.1"/>
</dbReference>
<reference evidence="3" key="1">
    <citation type="journal article" date="2019" name="Int. J. Syst. Evol. Microbiol.">
        <title>The Global Catalogue of Microorganisms (GCM) 10K type strain sequencing project: providing services to taxonomists for standard genome sequencing and annotation.</title>
        <authorList>
            <consortium name="The Broad Institute Genomics Platform"/>
            <consortium name="The Broad Institute Genome Sequencing Center for Infectious Disease"/>
            <person name="Wu L."/>
            <person name="Ma J."/>
        </authorList>
    </citation>
    <scope>NUCLEOTIDE SEQUENCE [LARGE SCALE GENOMIC DNA]</scope>
    <source>
        <strain evidence="3">JCM 17759</strain>
    </source>
</reference>
<keyword evidence="1" id="KW-0812">Transmembrane</keyword>
<evidence type="ECO:0000313" key="3">
    <source>
        <dbReference type="Proteomes" id="UP001500840"/>
    </source>
</evidence>
<keyword evidence="1" id="KW-0472">Membrane</keyword>
<gene>
    <name evidence="2" type="ORF">GCM10023156_43190</name>
</gene>
<keyword evidence="3" id="KW-1185">Reference proteome</keyword>
<protein>
    <recommendedName>
        <fullName evidence="4">DUF4878 domain-containing protein</fullName>
    </recommendedName>
</protein>
<dbReference type="EMBL" id="BAABGA010000054">
    <property type="protein sequence ID" value="GAA4461146.1"/>
    <property type="molecule type" value="Genomic_DNA"/>
</dbReference>
<evidence type="ECO:0008006" key="4">
    <source>
        <dbReference type="Google" id="ProtNLM"/>
    </source>
</evidence>
<proteinExistence type="predicted"/>
<dbReference type="Proteomes" id="UP001500840">
    <property type="component" value="Unassembled WGS sequence"/>
</dbReference>
<sequence>MQVLAEQPLLISLMVGLIGGALLYGWTQTGKRAAAILGIVFLLLVPAVWIVSSMMVTDREQIEAIIYQAAAAVEANDHEAALQYIADPQAKAQAAQELPNYIFSLARVNRIRSIVMIEGSYPPQADVDMSVKVDVSSKRGGIRDVRVPRRLLLQFEKGSDDQWKIVKYEHMPIAGGPDQFSTGN</sequence>
<feature type="transmembrane region" description="Helical" evidence="1">
    <location>
        <begin position="33"/>
        <end position="51"/>
    </location>
</feature>
<accession>A0ABP8N7C1</accession>
<evidence type="ECO:0000313" key="2">
    <source>
        <dbReference type="EMBL" id="GAA4461146.1"/>
    </source>
</evidence>
<keyword evidence="1" id="KW-1133">Transmembrane helix</keyword>
<comment type="caution">
    <text evidence="2">The sequence shown here is derived from an EMBL/GenBank/DDBJ whole genome shotgun (WGS) entry which is preliminary data.</text>
</comment>
<evidence type="ECO:0000256" key="1">
    <source>
        <dbReference type="SAM" id="Phobius"/>
    </source>
</evidence>
<feature type="transmembrane region" description="Helical" evidence="1">
    <location>
        <begin position="9"/>
        <end position="27"/>
    </location>
</feature>